<dbReference type="Gene3D" id="3.30.420.10">
    <property type="entry name" value="Ribonuclease H-like superfamily/Ribonuclease H"/>
    <property type="match status" value="1"/>
</dbReference>
<dbReference type="AlphaFoldDB" id="A0A6J5WCP4"/>
<accession>A0A6J5WCP4</accession>
<dbReference type="GO" id="GO:0008270">
    <property type="term" value="F:zinc ion binding"/>
    <property type="evidence" value="ECO:0007669"/>
    <property type="project" value="InterPro"/>
</dbReference>
<proteinExistence type="predicted"/>
<dbReference type="InterPro" id="IPR039537">
    <property type="entry name" value="Retrotran_Ty1/copia-like"/>
</dbReference>
<dbReference type="Pfam" id="PF13976">
    <property type="entry name" value="gag_pre-integrs"/>
    <property type="match status" value="1"/>
</dbReference>
<dbReference type="SUPFAM" id="SSF57756">
    <property type="entry name" value="Retrovirus zinc finger-like domains"/>
    <property type="match status" value="1"/>
</dbReference>
<dbReference type="SUPFAM" id="SSF53098">
    <property type="entry name" value="Ribonuclease H-like"/>
    <property type="match status" value="1"/>
</dbReference>
<dbReference type="InterPro" id="IPR036875">
    <property type="entry name" value="Znf_CCHC_sf"/>
</dbReference>
<dbReference type="InterPro" id="IPR012337">
    <property type="entry name" value="RNaseH-like_sf"/>
</dbReference>
<protein>
    <recommendedName>
        <fullName evidence="1">Integrase catalytic domain-containing protein</fullName>
    </recommendedName>
</protein>
<dbReference type="InterPro" id="IPR001584">
    <property type="entry name" value="Integrase_cat-core"/>
</dbReference>
<sequence length="357" mass="39691">MALRDEFESVRASILHESPLPTVDAAMTKLLTEETRNGISPDINSVFAAPRSYNTFQKGNLDIPQRDLTQIQCRYCKEYGHKVSFCPHTNSCYMRQKKGSTTTISSTAASVPYDGRNITAQSTTPTAADIQEMIHQALNMKNNVGNNPKVASAFSVPSDGSPVIASHIGYITITDALSLPDDHLTKKQIGTGRRVGRLNAVDKLHIPCSPITSLFAAPTPTCTPFMSWHSRLGHISFSRLRYMFNKRLLDQSTIDKEPCCVTCRLAKQPALPFNNSATSSSAPFDLVHSDIWGKAPISSMGGALYYVLFVDDYSRYTWIYLLRSRSDFLKIYIEFSTMIQTQFSKTIKVFRSDSGGE</sequence>
<reference evidence="3" key="1">
    <citation type="journal article" date="2020" name="Genome Biol.">
        <title>Gamete binning: chromosome-level and haplotype-resolved genome assembly enabled by high-throughput single-cell sequencing of gamete genomes.</title>
        <authorList>
            <person name="Campoy J.A."/>
            <person name="Sun H."/>
            <person name="Goel M."/>
            <person name="Jiao W.-B."/>
            <person name="Folz-Donahue K."/>
            <person name="Wang N."/>
            <person name="Rubio M."/>
            <person name="Liu C."/>
            <person name="Kukat C."/>
            <person name="Ruiz D."/>
            <person name="Huettel B."/>
            <person name="Schneeberger K."/>
        </authorList>
    </citation>
    <scope>NUCLEOTIDE SEQUENCE [LARGE SCALE GENOMIC DNA]</scope>
    <source>
        <strain evidence="3">cv. Rojo Pasion</strain>
    </source>
</reference>
<dbReference type="PANTHER" id="PTHR42648:SF28">
    <property type="entry name" value="TRANSPOSON-ENCODED PROTEIN WITH RIBONUCLEASE H-LIKE AND RETROVIRUS ZINC FINGER-LIKE DOMAINS"/>
    <property type="match status" value="1"/>
</dbReference>
<gene>
    <name evidence="2" type="ORF">ORAREDHAP_LOCUS13814</name>
</gene>
<dbReference type="InterPro" id="IPR025724">
    <property type="entry name" value="GAG-pre-integrase_dom"/>
</dbReference>
<dbReference type="InterPro" id="IPR036397">
    <property type="entry name" value="RNaseH_sf"/>
</dbReference>
<feature type="domain" description="Integrase catalytic" evidence="1">
    <location>
        <begin position="279"/>
        <end position="357"/>
    </location>
</feature>
<dbReference type="EMBL" id="CAEKKB010000002">
    <property type="protein sequence ID" value="CAB4299476.1"/>
    <property type="molecule type" value="Genomic_DNA"/>
</dbReference>
<evidence type="ECO:0000259" key="1">
    <source>
        <dbReference type="PROSITE" id="PS50994"/>
    </source>
</evidence>
<dbReference type="PANTHER" id="PTHR42648">
    <property type="entry name" value="TRANSPOSASE, PUTATIVE-RELATED"/>
    <property type="match status" value="1"/>
</dbReference>
<evidence type="ECO:0000313" key="2">
    <source>
        <dbReference type="EMBL" id="CAB4299476.1"/>
    </source>
</evidence>
<dbReference type="Proteomes" id="UP000507245">
    <property type="component" value="Unassembled WGS sequence"/>
</dbReference>
<dbReference type="GO" id="GO:0015074">
    <property type="term" value="P:DNA integration"/>
    <property type="evidence" value="ECO:0007669"/>
    <property type="project" value="InterPro"/>
</dbReference>
<evidence type="ECO:0000313" key="3">
    <source>
        <dbReference type="Proteomes" id="UP000507245"/>
    </source>
</evidence>
<name>A0A6J5WCP4_PRUAR</name>
<keyword evidence="3" id="KW-1185">Reference proteome</keyword>
<organism evidence="2 3">
    <name type="scientific">Prunus armeniaca</name>
    <name type="common">Apricot</name>
    <name type="synonym">Armeniaca vulgaris</name>
    <dbReference type="NCBI Taxonomy" id="36596"/>
    <lineage>
        <taxon>Eukaryota</taxon>
        <taxon>Viridiplantae</taxon>
        <taxon>Streptophyta</taxon>
        <taxon>Embryophyta</taxon>
        <taxon>Tracheophyta</taxon>
        <taxon>Spermatophyta</taxon>
        <taxon>Magnoliopsida</taxon>
        <taxon>eudicotyledons</taxon>
        <taxon>Gunneridae</taxon>
        <taxon>Pentapetalae</taxon>
        <taxon>rosids</taxon>
        <taxon>fabids</taxon>
        <taxon>Rosales</taxon>
        <taxon>Rosaceae</taxon>
        <taxon>Amygdaloideae</taxon>
        <taxon>Amygdaleae</taxon>
        <taxon>Prunus</taxon>
    </lineage>
</organism>
<dbReference type="OrthoDB" id="1166717at2759"/>
<dbReference type="PROSITE" id="PS50994">
    <property type="entry name" value="INTEGRASE"/>
    <property type="match status" value="1"/>
</dbReference>
<dbReference type="GO" id="GO:0003676">
    <property type="term" value="F:nucleic acid binding"/>
    <property type="evidence" value="ECO:0007669"/>
    <property type="project" value="InterPro"/>
</dbReference>